<dbReference type="EMBL" id="JBITPR010000036">
    <property type="protein sequence ID" value="MFI7871446.1"/>
    <property type="molecule type" value="Genomic_DNA"/>
</dbReference>
<proteinExistence type="predicted"/>
<sequence length="169" mass="18543">MSARVAEDQLKESKEQRTERSKEQAGRVTFWQEPEVTVVANRSLDPADVYLKISSVGGSHAVSDVKYLGSIPPCIRLSLPAKKLLEVLSDEKSAPDLSSVYVSMIYLSDTYGKKWQRSSHGELEPGWDEATVQIERMNAVLTQALGYRGVLLSDPSVKSEALDSCGPGN</sequence>
<organism evidence="2 3">
    <name type="scientific">Streptomyces salinarius</name>
    <dbReference type="NCBI Taxonomy" id="2762598"/>
    <lineage>
        <taxon>Bacteria</taxon>
        <taxon>Bacillati</taxon>
        <taxon>Actinomycetota</taxon>
        <taxon>Actinomycetes</taxon>
        <taxon>Kitasatosporales</taxon>
        <taxon>Streptomycetaceae</taxon>
        <taxon>Streptomyces</taxon>
    </lineage>
</organism>
<protein>
    <submittedName>
        <fullName evidence="2">Uncharacterized protein</fullName>
    </submittedName>
</protein>
<gene>
    <name evidence="2" type="ORF">AB4829_12690</name>
</gene>
<feature type="compositionally biased region" description="Basic and acidic residues" evidence="1">
    <location>
        <begin position="1"/>
        <end position="25"/>
    </location>
</feature>
<dbReference type="Proteomes" id="UP001614264">
    <property type="component" value="Unassembled WGS sequence"/>
</dbReference>
<evidence type="ECO:0000313" key="2">
    <source>
        <dbReference type="EMBL" id="MFI7871446.1"/>
    </source>
</evidence>
<reference evidence="2 3" key="1">
    <citation type="submission" date="2024-07" db="EMBL/GenBank/DDBJ databases">
        <title>Whole genome sequencing of Prodigiosin pigment-producing Streptomyces salinarius isolated from rhizosphere soil of Arachis hypogaea.</title>
        <authorList>
            <person name="Vidhya A."/>
            <person name="Ramya S."/>
        </authorList>
    </citation>
    <scope>NUCLEOTIDE SEQUENCE [LARGE SCALE GENOMIC DNA]</scope>
    <source>
        <strain evidence="2 3">VRMG2420</strain>
    </source>
</reference>
<evidence type="ECO:0000313" key="3">
    <source>
        <dbReference type="Proteomes" id="UP001614264"/>
    </source>
</evidence>
<comment type="caution">
    <text evidence="2">The sequence shown here is derived from an EMBL/GenBank/DDBJ whole genome shotgun (WGS) entry which is preliminary data.</text>
</comment>
<dbReference type="RefSeq" id="WP_399592343.1">
    <property type="nucleotide sequence ID" value="NZ_JBITPR010000036.1"/>
</dbReference>
<keyword evidence="3" id="KW-1185">Reference proteome</keyword>
<evidence type="ECO:0000256" key="1">
    <source>
        <dbReference type="SAM" id="MobiDB-lite"/>
    </source>
</evidence>
<feature type="region of interest" description="Disordered" evidence="1">
    <location>
        <begin position="1"/>
        <end position="26"/>
    </location>
</feature>
<accession>A0ABW8BBD1</accession>
<name>A0ABW8BBD1_9ACTN</name>